<dbReference type="PANTHER" id="PTHR43546:SF3">
    <property type="entry name" value="UPF0173 METAL-DEPENDENT HYDROLASE MJ1163"/>
    <property type="match status" value="1"/>
</dbReference>
<dbReference type="SUPFAM" id="SSF56281">
    <property type="entry name" value="Metallo-hydrolase/oxidoreductase"/>
    <property type="match status" value="1"/>
</dbReference>
<accession>A0A1H3AY61</accession>
<dbReference type="EMBL" id="FNNA01000005">
    <property type="protein sequence ID" value="SDX34563.1"/>
    <property type="molecule type" value="Genomic_DNA"/>
</dbReference>
<dbReference type="Pfam" id="PF12706">
    <property type="entry name" value="Lactamase_B_2"/>
    <property type="match status" value="1"/>
</dbReference>
<evidence type="ECO:0000256" key="1">
    <source>
        <dbReference type="SAM" id="SignalP"/>
    </source>
</evidence>
<feature type="domain" description="Metallo-beta-lactamase" evidence="2">
    <location>
        <begin position="65"/>
        <end position="224"/>
    </location>
</feature>
<name>A0A1H3AY61_9RHOB</name>
<keyword evidence="1" id="KW-0732">Signal</keyword>
<dbReference type="AlphaFoldDB" id="A0A1H3AY61"/>
<organism evidence="3 4">
    <name type="scientific">Paracoccus sanguinis</name>
    <dbReference type="NCBI Taxonomy" id="1545044"/>
    <lineage>
        <taxon>Bacteria</taxon>
        <taxon>Pseudomonadati</taxon>
        <taxon>Pseudomonadota</taxon>
        <taxon>Alphaproteobacteria</taxon>
        <taxon>Rhodobacterales</taxon>
        <taxon>Paracoccaceae</taxon>
        <taxon>Paracoccus</taxon>
    </lineage>
</organism>
<gene>
    <name evidence="3" type="ORF">SAMN05444276_10510</name>
</gene>
<evidence type="ECO:0000313" key="3">
    <source>
        <dbReference type="EMBL" id="SDX34563.1"/>
    </source>
</evidence>
<evidence type="ECO:0000313" key="4">
    <source>
        <dbReference type="Proteomes" id="UP000182944"/>
    </source>
</evidence>
<feature type="signal peptide" evidence="1">
    <location>
        <begin position="1"/>
        <end position="29"/>
    </location>
</feature>
<dbReference type="InterPro" id="IPR050114">
    <property type="entry name" value="UPF0173_UPF0282_UlaG_hydrolase"/>
</dbReference>
<dbReference type="InterPro" id="IPR036866">
    <property type="entry name" value="RibonucZ/Hydroxyglut_hydro"/>
</dbReference>
<dbReference type="STRING" id="1545044.SAMN05444276_10510"/>
<keyword evidence="4" id="KW-1185">Reference proteome</keyword>
<reference evidence="4" key="1">
    <citation type="submission" date="2016-10" db="EMBL/GenBank/DDBJ databases">
        <authorList>
            <person name="Varghese N."/>
            <person name="Submissions S."/>
        </authorList>
    </citation>
    <scope>NUCLEOTIDE SEQUENCE [LARGE SCALE GENOMIC DNA]</scope>
    <source>
        <strain evidence="4">DSM 29303</strain>
    </source>
</reference>
<dbReference type="Proteomes" id="UP000182944">
    <property type="component" value="Unassembled WGS sequence"/>
</dbReference>
<evidence type="ECO:0000259" key="2">
    <source>
        <dbReference type="Pfam" id="PF12706"/>
    </source>
</evidence>
<dbReference type="Gene3D" id="3.60.15.10">
    <property type="entry name" value="Ribonuclease Z/Hydroxyacylglutathione hydrolase-like"/>
    <property type="match status" value="1"/>
</dbReference>
<feature type="chain" id="PRO_5010296342" evidence="1">
    <location>
        <begin position="30"/>
        <end position="263"/>
    </location>
</feature>
<dbReference type="RefSeq" id="WP_052176470.1">
    <property type="nucleotide sequence ID" value="NZ_FNNA01000005.1"/>
</dbReference>
<protein>
    <submittedName>
        <fullName evidence="3">L-ascorbate metabolism protein UlaG, beta-lactamase superfamily</fullName>
    </submittedName>
</protein>
<proteinExistence type="predicted"/>
<sequence length="263" mass="27566">MHLSRRQTLAACAAAAALPGALWSRPARAAAAMPAAANLTPPAFLTPIEHASLILTLGGRRIAVDPVGDAARYGAVEAILVTHEHPDHLDPETLTALAGDSVPLIVNPAVHAKLPEALKARATAMENGAQGDVLGLPLTAVPAYNTTPDRLQYHPKGRDNGYVIDAPEGRIYVAGDTEDTPEFRAQTGISLALVPMNLPYTMTAAQAASGVAEMNPRRVIPYHHRGTNPAEFGARLAAMGSPVQVLLLDWYPEVADPTGKAPG</sequence>
<dbReference type="PANTHER" id="PTHR43546">
    <property type="entry name" value="UPF0173 METAL-DEPENDENT HYDROLASE MJ1163-RELATED"/>
    <property type="match status" value="1"/>
</dbReference>
<dbReference type="InterPro" id="IPR001279">
    <property type="entry name" value="Metallo-B-lactamas"/>
</dbReference>
<dbReference type="InterPro" id="IPR006311">
    <property type="entry name" value="TAT_signal"/>
</dbReference>
<dbReference type="OrthoDB" id="9805728at2"/>
<dbReference type="PROSITE" id="PS51318">
    <property type="entry name" value="TAT"/>
    <property type="match status" value="1"/>
</dbReference>